<gene>
    <name evidence="1" type="ORF">CIK83_14550</name>
</gene>
<dbReference type="InterPro" id="IPR012347">
    <property type="entry name" value="Ferritin-like"/>
</dbReference>
<protein>
    <submittedName>
        <fullName evidence="1">DUF2383 domain-containing protein</fullName>
    </submittedName>
</protein>
<dbReference type="EMBL" id="QPGL01000002">
    <property type="protein sequence ID" value="RCS70633.1"/>
    <property type="molecule type" value="Genomic_DNA"/>
</dbReference>
<comment type="caution">
    <text evidence="1">The sequence shown here is derived from an EMBL/GenBank/DDBJ whole genome shotgun (WGS) entry which is preliminary data.</text>
</comment>
<dbReference type="RefSeq" id="WP_086960071.1">
    <property type="nucleotide sequence ID" value="NZ_AP018681.1"/>
</dbReference>
<name>A0A368LJW2_9VIBR</name>
<dbReference type="GeneID" id="303190143"/>
<dbReference type="AlphaFoldDB" id="A0A368LJW2"/>
<reference evidence="1 2" key="1">
    <citation type="journal article" date="2017" name="Elife">
        <title>Extensive horizontal gene transfer in cheese-associated bacteria.</title>
        <authorList>
            <person name="Bonham K.S."/>
            <person name="Wolfe B.E."/>
            <person name="Dutton R.J."/>
        </authorList>
    </citation>
    <scope>NUCLEOTIDE SEQUENCE [LARGE SCALE GENOMIC DNA]</scope>
    <source>
        <strain evidence="1 2">JB196</strain>
    </source>
</reference>
<evidence type="ECO:0000313" key="1">
    <source>
        <dbReference type="EMBL" id="RCS70633.1"/>
    </source>
</evidence>
<organism evidence="1 2">
    <name type="scientific">Vibrio casei</name>
    <dbReference type="NCBI Taxonomy" id="673372"/>
    <lineage>
        <taxon>Bacteria</taxon>
        <taxon>Pseudomonadati</taxon>
        <taxon>Pseudomonadota</taxon>
        <taxon>Gammaproteobacteria</taxon>
        <taxon>Vibrionales</taxon>
        <taxon>Vibrionaceae</taxon>
        <taxon>Vibrio</taxon>
    </lineage>
</organism>
<sequence length="143" mass="16958">MKNNDITSIIELIESGNIIYEKAINNMNDQRLVKTLFDIYSVKMCATMKLRPLFHRSTEFQDDTPVSYTIKARERYIDMMENPHQNQDALYLRQLKGVESKILLDIENLLEQDPQWEGRGKLITVKDEMKRCHKKINKMYMAQ</sequence>
<accession>A0A368LJW2</accession>
<keyword evidence="2" id="KW-1185">Reference proteome</keyword>
<proteinExistence type="predicted"/>
<dbReference type="Proteomes" id="UP000252479">
    <property type="component" value="Unassembled WGS sequence"/>
</dbReference>
<dbReference type="Gene3D" id="1.20.1260.10">
    <property type="match status" value="1"/>
</dbReference>
<dbReference type="OrthoDB" id="5877606at2"/>
<evidence type="ECO:0000313" key="2">
    <source>
        <dbReference type="Proteomes" id="UP000252479"/>
    </source>
</evidence>